<dbReference type="SUPFAM" id="SSF63862">
    <property type="entry name" value="Thiamin pyrophosphokinase, substrate-binding domain"/>
    <property type="match status" value="1"/>
</dbReference>
<evidence type="ECO:0000259" key="6">
    <source>
        <dbReference type="SMART" id="SM00983"/>
    </source>
</evidence>
<dbReference type="InterPro" id="IPR053149">
    <property type="entry name" value="TPK"/>
</dbReference>
<dbReference type="InterPro" id="IPR006282">
    <property type="entry name" value="Thi_PPkinase"/>
</dbReference>
<evidence type="ECO:0000313" key="8">
    <source>
        <dbReference type="Proteomes" id="UP000184604"/>
    </source>
</evidence>
<keyword evidence="4" id="KW-0067">ATP-binding</keyword>
<reference evidence="7 8" key="1">
    <citation type="submission" date="2016-12" db="EMBL/GenBank/DDBJ databases">
        <title>Complete genome sequence of Clostridium kluyveri JZZ isolated from the pit mud of a Chinese flavor liquor-making factory.</title>
        <authorList>
            <person name="Wang Y."/>
        </authorList>
    </citation>
    <scope>NUCLEOTIDE SEQUENCE [LARGE SCALE GENOMIC DNA]</scope>
    <source>
        <strain evidence="7 8">JZZ</strain>
    </source>
</reference>
<dbReference type="Pfam" id="PF04263">
    <property type="entry name" value="TPK_catalytic"/>
    <property type="match status" value="1"/>
</dbReference>
<dbReference type="RefSeq" id="WP_073538402.1">
    <property type="nucleotide sequence ID" value="NZ_CP018335.1"/>
</dbReference>
<protein>
    <recommendedName>
        <fullName evidence="5">Thiamine diphosphokinase</fullName>
        <ecNumber evidence="5">2.7.6.2</ecNumber>
    </recommendedName>
</protein>
<dbReference type="InterPro" id="IPR007373">
    <property type="entry name" value="Thiamin_PyroPKinase_B1-bd"/>
</dbReference>
<dbReference type="EMBL" id="CP018335">
    <property type="protein sequence ID" value="APM38747.1"/>
    <property type="molecule type" value="Genomic_DNA"/>
</dbReference>
<dbReference type="GO" id="GO:0030975">
    <property type="term" value="F:thiamine binding"/>
    <property type="evidence" value="ECO:0007669"/>
    <property type="project" value="InterPro"/>
</dbReference>
<evidence type="ECO:0000256" key="2">
    <source>
        <dbReference type="ARBA" id="ARBA00022741"/>
    </source>
</evidence>
<keyword evidence="2" id="KW-0547">Nucleotide-binding</keyword>
<dbReference type="InterPro" id="IPR036371">
    <property type="entry name" value="TPK_B1-bd_sf"/>
</dbReference>
<dbReference type="PANTHER" id="PTHR41299:SF1">
    <property type="entry name" value="THIAMINE PYROPHOSPHOKINASE"/>
    <property type="match status" value="1"/>
</dbReference>
<name>A0A1L5F6X8_CLOKL</name>
<sequence length="211" mass="23697">MKVLIVSGGTAPSRELIQEQIKDNPLIICADGGGNCLYNYKIIPEYLVGDFDSIDGKALMFFKSNNCKIEKYPRDKNFTDTEIALNKAVDLRADEIIFTGCTGNRLDHVFANLGLLLKCNYLSIKGYIKDENNSIELLQGSKIIKGHEGQTFSLHAYCDCVKNLSIIGARYKLDNYDLYMGDGRTVSNEFLDKDVNIIFDNGKLLLMRSKD</sequence>
<dbReference type="GO" id="GO:0009229">
    <property type="term" value="P:thiamine diphosphate biosynthetic process"/>
    <property type="evidence" value="ECO:0007669"/>
    <property type="project" value="InterPro"/>
</dbReference>
<organism evidence="7 8">
    <name type="scientific">Clostridium kluyveri</name>
    <dbReference type="NCBI Taxonomy" id="1534"/>
    <lineage>
        <taxon>Bacteria</taxon>
        <taxon>Bacillati</taxon>
        <taxon>Bacillota</taxon>
        <taxon>Clostridia</taxon>
        <taxon>Eubacteriales</taxon>
        <taxon>Clostridiaceae</taxon>
        <taxon>Clostridium</taxon>
    </lineage>
</organism>
<dbReference type="InterPro" id="IPR007371">
    <property type="entry name" value="TPK_catalytic"/>
</dbReference>
<proteinExistence type="predicted"/>
<accession>A0A1L5F6X8</accession>
<feature type="domain" description="Thiamin pyrophosphokinase thiamin-binding" evidence="6">
    <location>
        <begin position="140"/>
        <end position="205"/>
    </location>
</feature>
<keyword evidence="3 7" id="KW-0418">Kinase</keyword>
<dbReference type="GO" id="GO:0005524">
    <property type="term" value="F:ATP binding"/>
    <property type="evidence" value="ECO:0007669"/>
    <property type="project" value="UniProtKB-KW"/>
</dbReference>
<dbReference type="SMART" id="SM00983">
    <property type="entry name" value="TPK_B1_binding"/>
    <property type="match status" value="1"/>
</dbReference>
<dbReference type="GO" id="GO:0006772">
    <property type="term" value="P:thiamine metabolic process"/>
    <property type="evidence" value="ECO:0007669"/>
    <property type="project" value="UniProtKB-UniRule"/>
</dbReference>
<dbReference type="GO" id="GO:0016301">
    <property type="term" value="F:kinase activity"/>
    <property type="evidence" value="ECO:0007669"/>
    <property type="project" value="UniProtKB-KW"/>
</dbReference>
<dbReference type="Proteomes" id="UP000184604">
    <property type="component" value="Chromosome"/>
</dbReference>
<dbReference type="OrthoDB" id="9804377at2"/>
<dbReference type="InterPro" id="IPR036759">
    <property type="entry name" value="TPK_catalytic_sf"/>
</dbReference>
<evidence type="ECO:0000256" key="5">
    <source>
        <dbReference type="NCBIfam" id="TIGR01378"/>
    </source>
</evidence>
<dbReference type="AlphaFoldDB" id="A0A1L5F6X8"/>
<dbReference type="EC" id="2.7.6.2" evidence="5"/>
<dbReference type="GO" id="GO:0004788">
    <property type="term" value="F:thiamine diphosphokinase activity"/>
    <property type="evidence" value="ECO:0007669"/>
    <property type="project" value="UniProtKB-UniRule"/>
</dbReference>
<dbReference type="NCBIfam" id="TIGR01378">
    <property type="entry name" value="thi_PPkinase"/>
    <property type="match status" value="1"/>
</dbReference>
<dbReference type="Pfam" id="PF04265">
    <property type="entry name" value="TPK_B1_binding"/>
    <property type="match status" value="1"/>
</dbReference>
<dbReference type="Gene3D" id="3.40.50.10240">
    <property type="entry name" value="Thiamin pyrophosphokinase, catalytic domain"/>
    <property type="match status" value="1"/>
</dbReference>
<keyword evidence="1" id="KW-0808">Transferase</keyword>
<dbReference type="PANTHER" id="PTHR41299">
    <property type="entry name" value="THIAMINE PYROPHOSPHOKINASE"/>
    <property type="match status" value="1"/>
</dbReference>
<evidence type="ECO:0000256" key="3">
    <source>
        <dbReference type="ARBA" id="ARBA00022777"/>
    </source>
</evidence>
<dbReference type="CDD" id="cd07995">
    <property type="entry name" value="TPK"/>
    <property type="match status" value="1"/>
</dbReference>
<evidence type="ECO:0000313" key="7">
    <source>
        <dbReference type="EMBL" id="APM38747.1"/>
    </source>
</evidence>
<dbReference type="SUPFAM" id="SSF63999">
    <property type="entry name" value="Thiamin pyrophosphokinase, catalytic domain"/>
    <property type="match status" value="1"/>
</dbReference>
<gene>
    <name evidence="7" type="ORF">BS101_08285</name>
</gene>
<evidence type="ECO:0000256" key="1">
    <source>
        <dbReference type="ARBA" id="ARBA00022679"/>
    </source>
</evidence>
<evidence type="ECO:0000256" key="4">
    <source>
        <dbReference type="ARBA" id="ARBA00022840"/>
    </source>
</evidence>